<dbReference type="OrthoDB" id="8062037at2759"/>
<keyword evidence="3" id="KW-0862">Zinc</keyword>
<name>A0A165R739_9AGAM</name>
<dbReference type="InterPro" id="IPR001841">
    <property type="entry name" value="Znf_RING"/>
</dbReference>
<dbReference type="PANTHER" id="PTHR15710">
    <property type="entry name" value="E3 UBIQUITIN-PROTEIN LIGASE PRAJA"/>
    <property type="match status" value="1"/>
</dbReference>
<feature type="compositionally biased region" description="Low complexity" evidence="5">
    <location>
        <begin position="630"/>
        <end position="643"/>
    </location>
</feature>
<feature type="compositionally biased region" description="Low complexity" evidence="5">
    <location>
        <begin position="685"/>
        <end position="694"/>
    </location>
</feature>
<accession>A0A165R739</accession>
<feature type="domain" description="RING-type" evidence="6">
    <location>
        <begin position="401"/>
        <end position="461"/>
    </location>
</feature>
<feature type="compositionally biased region" description="Basic and acidic residues" evidence="5">
    <location>
        <begin position="87"/>
        <end position="103"/>
    </location>
</feature>
<feature type="compositionally biased region" description="Polar residues" evidence="5">
    <location>
        <begin position="166"/>
        <end position="178"/>
    </location>
</feature>
<dbReference type="InParanoid" id="A0A165R739"/>
<feature type="compositionally biased region" description="Pro residues" evidence="5">
    <location>
        <begin position="644"/>
        <end position="657"/>
    </location>
</feature>
<keyword evidence="8" id="KW-1185">Reference proteome</keyword>
<evidence type="ECO:0000313" key="7">
    <source>
        <dbReference type="EMBL" id="KZT23394.1"/>
    </source>
</evidence>
<feature type="region of interest" description="Disordered" evidence="5">
    <location>
        <begin position="578"/>
        <end position="773"/>
    </location>
</feature>
<feature type="compositionally biased region" description="Pro residues" evidence="5">
    <location>
        <begin position="480"/>
        <end position="491"/>
    </location>
</feature>
<dbReference type="SMART" id="SM00184">
    <property type="entry name" value="RING"/>
    <property type="match status" value="2"/>
</dbReference>
<evidence type="ECO:0000256" key="2">
    <source>
        <dbReference type="ARBA" id="ARBA00022771"/>
    </source>
</evidence>
<feature type="compositionally biased region" description="Basic and acidic residues" evidence="5">
    <location>
        <begin position="194"/>
        <end position="207"/>
    </location>
</feature>
<dbReference type="SUPFAM" id="SSF57850">
    <property type="entry name" value="RING/U-box"/>
    <property type="match status" value="1"/>
</dbReference>
<feature type="compositionally biased region" description="Low complexity" evidence="5">
    <location>
        <begin position="122"/>
        <end position="143"/>
    </location>
</feature>
<dbReference type="InterPro" id="IPR013083">
    <property type="entry name" value="Znf_RING/FYVE/PHD"/>
</dbReference>
<dbReference type="Gene3D" id="3.30.40.10">
    <property type="entry name" value="Zinc/RING finger domain, C3HC4 (zinc finger)"/>
    <property type="match status" value="1"/>
</dbReference>
<evidence type="ECO:0000256" key="5">
    <source>
        <dbReference type="SAM" id="MobiDB-lite"/>
    </source>
</evidence>
<dbReference type="GO" id="GO:0008270">
    <property type="term" value="F:zinc ion binding"/>
    <property type="evidence" value="ECO:0007669"/>
    <property type="project" value="UniProtKB-KW"/>
</dbReference>
<dbReference type="Pfam" id="PF13639">
    <property type="entry name" value="zf-RING_2"/>
    <property type="match status" value="1"/>
</dbReference>
<evidence type="ECO:0000313" key="8">
    <source>
        <dbReference type="Proteomes" id="UP000076761"/>
    </source>
</evidence>
<evidence type="ECO:0000256" key="3">
    <source>
        <dbReference type="ARBA" id="ARBA00022833"/>
    </source>
</evidence>
<dbReference type="EMBL" id="KV425585">
    <property type="protein sequence ID" value="KZT23394.1"/>
    <property type="molecule type" value="Genomic_DNA"/>
</dbReference>
<reference evidence="7 8" key="1">
    <citation type="journal article" date="2016" name="Mol. Biol. Evol.">
        <title>Comparative Genomics of Early-Diverging Mushroom-Forming Fungi Provides Insights into the Origins of Lignocellulose Decay Capabilities.</title>
        <authorList>
            <person name="Nagy L.G."/>
            <person name="Riley R."/>
            <person name="Tritt A."/>
            <person name="Adam C."/>
            <person name="Daum C."/>
            <person name="Floudas D."/>
            <person name="Sun H."/>
            <person name="Yadav J.S."/>
            <person name="Pangilinan J."/>
            <person name="Larsson K.H."/>
            <person name="Matsuura K."/>
            <person name="Barry K."/>
            <person name="Labutti K."/>
            <person name="Kuo R."/>
            <person name="Ohm R.A."/>
            <person name="Bhattacharya S.S."/>
            <person name="Shirouzu T."/>
            <person name="Yoshinaga Y."/>
            <person name="Martin F.M."/>
            <person name="Grigoriev I.V."/>
            <person name="Hibbett D.S."/>
        </authorList>
    </citation>
    <scope>NUCLEOTIDE SEQUENCE [LARGE SCALE GENOMIC DNA]</scope>
    <source>
        <strain evidence="7 8">HHB14362 ss-1</strain>
    </source>
</reference>
<feature type="compositionally biased region" description="Basic and acidic residues" evidence="5">
    <location>
        <begin position="60"/>
        <end position="72"/>
    </location>
</feature>
<feature type="region of interest" description="Disordered" evidence="5">
    <location>
        <begin position="471"/>
        <end position="555"/>
    </location>
</feature>
<protein>
    <recommendedName>
        <fullName evidence="6">RING-type domain-containing protein</fullName>
    </recommendedName>
</protein>
<evidence type="ECO:0000259" key="6">
    <source>
        <dbReference type="PROSITE" id="PS50089"/>
    </source>
</evidence>
<evidence type="ECO:0000256" key="1">
    <source>
        <dbReference type="ARBA" id="ARBA00022723"/>
    </source>
</evidence>
<dbReference type="AlphaFoldDB" id="A0A165R739"/>
<feature type="compositionally biased region" description="Low complexity" evidence="5">
    <location>
        <begin position="585"/>
        <end position="613"/>
    </location>
</feature>
<feature type="compositionally biased region" description="Pro residues" evidence="5">
    <location>
        <begin position="708"/>
        <end position="718"/>
    </location>
</feature>
<dbReference type="PROSITE" id="PS50089">
    <property type="entry name" value="ZF_RING_2"/>
    <property type="match status" value="1"/>
</dbReference>
<proteinExistence type="predicted"/>
<dbReference type="STRING" id="1314782.A0A165R739"/>
<sequence length="892" mass="95427">MEHNNQPPLDFPHFFQNLIRAMVSQAGPHQPPHNDIHPDPDMPPLEPIPRQNGQAQSPVIEDRDMTPVEHLEGAMGVSLDDNAQQEIVDREMTPAEPELDGRPPLEPITPMQSANVTKRAMSDTSSLPSLQSVSDSSVSSDSSSVRDTREVEMMDATQAVDDDGDSNWTDVSSASQQVPPLEPIVPPRGANRRVRVDEIQDEYDRPRSRQRTSGPAAANVEAPDGTEGQAPPPGPAHGQPGLFFIPIGTIVPLRPANSFDPGMGFAFTMTLNGVPVGGVPLGQTFVTGQPRQPQDAEPNVNANANVHADAEPHAPHPPINPFEFFTLLGHPNVDPAFLNFVGGIGMEQDQDDPERAKKLVDGLEEVPVGLVKRMERVGGAPGAHLDDSSSASAGGSDIPGCAICWDKLLPDDVDEAAAGEGQSTPSTDKKIVSLPCAHVFHAACLIPWFSRPRHTTCPTCRFNVDPDNLTYVRRPRRRPTPSPSPEVPPRPAGAADVEQPGPVPLTPAFVVPGADAPGTVPNPPAEPAIPPPAQPDPPADAQAQAGPQPNPRRAPHFFVQPIVTVDFNLEYGAPGEQPRAFNIRQGPQVAGQAGGAPFPFPFPFAQAPQAQAGDRPAQPPAYGSEPPPQSQAQSQPQQEQPQPQSQPQPQPQGPRGPPGAQDAEAWLQWMLNETFRGVPVPQPGPQAQSQQEGPQPAPQPQPQQEGPQPAPQPQPQPQGRPHIHGPQIFFGPPPGFDMGGFPPVDIPMSGPGPSQPREKKEWTAPPPPGPTLRQRVEQKEREAGLRCDDVSCGLGPTDEDPIPCVDVARLKQVHIRPVGSVPGGDRTQRVCAHKFHPACLVSAERVAGWGEMEDEEKEEKGLEEEVEVSCPVCRAVGVVSGEEWSEGVRALA</sequence>
<keyword evidence="1" id="KW-0479">Metal-binding</keyword>
<evidence type="ECO:0000256" key="4">
    <source>
        <dbReference type="PROSITE-ProRule" id="PRU00175"/>
    </source>
</evidence>
<feature type="compositionally biased region" description="Pro residues" evidence="5">
    <location>
        <begin position="520"/>
        <end position="538"/>
    </location>
</feature>
<gene>
    <name evidence="7" type="ORF">NEOLEDRAFT_1180055</name>
</gene>
<feature type="region of interest" description="Disordered" evidence="5">
    <location>
        <begin position="25"/>
        <end position="241"/>
    </location>
</feature>
<keyword evidence="2 4" id="KW-0863">Zinc-finger</keyword>
<organism evidence="7 8">
    <name type="scientific">Neolentinus lepideus HHB14362 ss-1</name>
    <dbReference type="NCBI Taxonomy" id="1314782"/>
    <lineage>
        <taxon>Eukaryota</taxon>
        <taxon>Fungi</taxon>
        <taxon>Dikarya</taxon>
        <taxon>Basidiomycota</taxon>
        <taxon>Agaricomycotina</taxon>
        <taxon>Agaricomycetes</taxon>
        <taxon>Gloeophyllales</taxon>
        <taxon>Gloeophyllaceae</taxon>
        <taxon>Neolentinus</taxon>
    </lineage>
</organism>
<dbReference type="Proteomes" id="UP000076761">
    <property type="component" value="Unassembled WGS sequence"/>
</dbReference>